<keyword evidence="2" id="KW-1185">Reference proteome</keyword>
<proteinExistence type="predicted"/>
<dbReference type="EMBL" id="AWSO01000662">
    <property type="protein sequence ID" value="ESK88321.1"/>
    <property type="molecule type" value="Genomic_DNA"/>
</dbReference>
<accession>V2X6A1</accession>
<gene>
    <name evidence="1" type="ORF">Moror_14843</name>
</gene>
<protein>
    <submittedName>
        <fullName evidence="1">Uncharacterized protein</fullName>
    </submittedName>
</protein>
<evidence type="ECO:0000313" key="1">
    <source>
        <dbReference type="EMBL" id="ESK88321.1"/>
    </source>
</evidence>
<dbReference type="Proteomes" id="UP000017559">
    <property type="component" value="Unassembled WGS sequence"/>
</dbReference>
<organism evidence="1 2">
    <name type="scientific">Moniliophthora roreri (strain MCA 2997)</name>
    <name type="common">Cocoa frosty pod rot fungus</name>
    <name type="synonym">Crinipellis roreri</name>
    <dbReference type="NCBI Taxonomy" id="1381753"/>
    <lineage>
        <taxon>Eukaryota</taxon>
        <taxon>Fungi</taxon>
        <taxon>Dikarya</taxon>
        <taxon>Basidiomycota</taxon>
        <taxon>Agaricomycotina</taxon>
        <taxon>Agaricomycetes</taxon>
        <taxon>Agaricomycetidae</taxon>
        <taxon>Agaricales</taxon>
        <taxon>Marasmiineae</taxon>
        <taxon>Marasmiaceae</taxon>
        <taxon>Moniliophthora</taxon>
    </lineage>
</organism>
<dbReference type="AlphaFoldDB" id="V2X6A1"/>
<name>V2X6A1_MONRO</name>
<comment type="caution">
    <text evidence="1">The sequence shown here is derived from an EMBL/GenBank/DDBJ whole genome shotgun (WGS) entry which is preliminary data.</text>
</comment>
<reference evidence="1 2" key="1">
    <citation type="journal article" date="2014" name="BMC Genomics">
        <title>Genome and secretome analysis of the hemibiotrophic fungal pathogen, Moniliophthora roreri, which causes frosty pod rot disease of cacao: mechanisms of the biotrophic and necrotrophic phases.</title>
        <authorList>
            <person name="Meinhardt L.W."/>
            <person name="Costa G.G.L."/>
            <person name="Thomazella D.P.T."/>
            <person name="Teixeira P.J.P.L."/>
            <person name="Carazzolle M.F."/>
            <person name="Schuster S.C."/>
            <person name="Carlson J.E."/>
            <person name="Guiltinan M.J."/>
            <person name="Mieczkowski P."/>
            <person name="Farmer A."/>
            <person name="Ramaraj T."/>
            <person name="Crozier J."/>
            <person name="Davis R.E."/>
            <person name="Shao J."/>
            <person name="Melnick R.L."/>
            <person name="Pereira G.A.G."/>
            <person name="Bailey B.A."/>
        </authorList>
    </citation>
    <scope>NUCLEOTIDE SEQUENCE [LARGE SCALE GENOMIC DNA]</scope>
    <source>
        <strain evidence="1 2">MCA 2997</strain>
    </source>
</reference>
<evidence type="ECO:0000313" key="2">
    <source>
        <dbReference type="Proteomes" id="UP000017559"/>
    </source>
</evidence>
<dbReference type="KEGG" id="mrr:Moror_14843"/>
<sequence>MVSGPVSEPLVIASVLNGLRPTAYGLLAATAPSLIQGLKAIYWPKKGSMTCLSCSRSNTTAQFTTRFEVDDTVSAIEGNKYSYSGMSPIVSCPQPVVKAYGTEATNSVPLESLELFKLEHI</sequence>
<dbReference type="HOGENOM" id="CLU_2038659_0_0_1"/>